<name>A0A8H6KJL4_9PEZI</name>
<comment type="caution">
    <text evidence="1">The sequence shown here is derived from an EMBL/GenBank/DDBJ whole genome shotgun (WGS) entry which is preliminary data.</text>
</comment>
<proteinExistence type="predicted"/>
<protein>
    <submittedName>
        <fullName evidence="1">Uncharacterized protein</fullName>
    </submittedName>
</protein>
<keyword evidence="2" id="KW-1185">Reference proteome</keyword>
<dbReference type="Proteomes" id="UP000639643">
    <property type="component" value="Unassembled WGS sequence"/>
</dbReference>
<dbReference type="AlphaFoldDB" id="A0A8H6KJL4"/>
<gene>
    <name evidence="1" type="ORF">CMUS01_07062</name>
</gene>
<organism evidence="1 2">
    <name type="scientific">Colletotrichum musicola</name>
    <dbReference type="NCBI Taxonomy" id="2175873"/>
    <lineage>
        <taxon>Eukaryota</taxon>
        <taxon>Fungi</taxon>
        <taxon>Dikarya</taxon>
        <taxon>Ascomycota</taxon>
        <taxon>Pezizomycotina</taxon>
        <taxon>Sordariomycetes</taxon>
        <taxon>Hypocreomycetidae</taxon>
        <taxon>Glomerellales</taxon>
        <taxon>Glomerellaceae</taxon>
        <taxon>Colletotrichum</taxon>
        <taxon>Colletotrichum orchidearum species complex</taxon>
    </lineage>
</organism>
<dbReference type="PANTHER" id="PTHR37540">
    <property type="entry name" value="TRANSCRIPTION FACTOR (ACR-2), PUTATIVE-RELATED-RELATED"/>
    <property type="match status" value="1"/>
</dbReference>
<dbReference type="EMBL" id="WIGM01000244">
    <property type="protein sequence ID" value="KAF6832163.1"/>
    <property type="molecule type" value="Genomic_DNA"/>
</dbReference>
<accession>A0A8H6KJL4</accession>
<evidence type="ECO:0000313" key="1">
    <source>
        <dbReference type="EMBL" id="KAF6832163.1"/>
    </source>
</evidence>
<dbReference type="OrthoDB" id="5376287at2759"/>
<reference evidence="1" key="1">
    <citation type="journal article" date="2020" name="Phytopathology">
        <title>Genome Sequence Resources of Colletotrichum truncatum, C. plurivorum, C. musicola, and C. sojae: Four Species Pathogenic to Soybean (Glycine max).</title>
        <authorList>
            <person name="Rogerio F."/>
            <person name="Boufleur T.R."/>
            <person name="Ciampi-Guillardi M."/>
            <person name="Sukno S.A."/>
            <person name="Thon M.R."/>
            <person name="Massola Junior N.S."/>
            <person name="Baroncelli R."/>
        </authorList>
    </citation>
    <scope>NUCLEOTIDE SEQUENCE</scope>
    <source>
        <strain evidence="1">LFN0074</strain>
    </source>
</reference>
<sequence length="187" mass="20822">MLDLIVFAGILNDKAKNARSKLNPLDYTETLTSLLYRLLEGDPFRQPLLAPGEGLYSDAARLAMLGFMTGLLPNYCRDNFGSSLLRTRLADAVRKVHSTHVDTGSGDVSLLLWILFMSGISVLKSYDYGWLVSTIAEACDRAGLRDWVSVHRHLGGYPWIYVLHDGPARCLWEEARRVNLGDHGTAL</sequence>
<evidence type="ECO:0000313" key="2">
    <source>
        <dbReference type="Proteomes" id="UP000639643"/>
    </source>
</evidence>
<dbReference type="PANTHER" id="PTHR37540:SF5">
    <property type="entry name" value="TRANSCRIPTION FACTOR DOMAIN-CONTAINING PROTEIN"/>
    <property type="match status" value="1"/>
</dbReference>